<accession>A0A2S2CPA1</accession>
<dbReference type="KEGG" id="azz:DEW08_08670"/>
<evidence type="ECO:0000256" key="1">
    <source>
        <dbReference type="ARBA" id="ARBA00023122"/>
    </source>
</evidence>
<dbReference type="SUPFAM" id="SSF54631">
    <property type="entry name" value="CBS-domain pair"/>
    <property type="match status" value="1"/>
</dbReference>
<name>A0A2S2CPA1_9PROT</name>
<keyword evidence="1 2" id="KW-0129">CBS domain</keyword>
<dbReference type="SMART" id="SM00116">
    <property type="entry name" value="CBS"/>
    <property type="match status" value="2"/>
</dbReference>
<proteinExistence type="predicted"/>
<evidence type="ECO:0000313" key="4">
    <source>
        <dbReference type="EMBL" id="AWK86306.1"/>
    </source>
</evidence>
<dbReference type="Proteomes" id="UP000245629">
    <property type="component" value="Chromosome 2"/>
</dbReference>
<dbReference type="PROSITE" id="PS51371">
    <property type="entry name" value="CBS"/>
    <property type="match status" value="2"/>
</dbReference>
<dbReference type="InterPro" id="IPR046342">
    <property type="entry name" value="CBS_dom_sf"/>
</dbReference>
<evidence type="ECO:0000259" key="3">
    <source>
        <dbReference type="PROSITE" id="PS51371"/>
    </source>
</evidence>
<protein>
    <submittedName>
        <fullName evidence="4">CBS domain-containing protein</fullName>
    </submittedName>
</protein>
<evidence type="ECO:0000313" key="5">
    <source>
        <dbReference type="Proteomes" id="UP000245629"/>
    </source>
</evidence>
<dbReference type="PANTHER" id="PTHR43080">
    <property type="entry name" value="CBS DOMAIN-CONTAINING PROTEIN CBSX3, MITOCHONDRIAL"/>
    <property type="match status" value="1"/>
</dbReference>
<dbReference type="Pfam" id="PF00571">
    <property type="entry name" value="CBS"/>
    <property type="match status" value="2"/>
</dbReference>
<dbReference type="PANTHER" id="PTHR43080:SF2">
    <property type="entry name" value="CBS DOMAIN-CONTAINING PROTEIN"/>
    <property type="match status" value="1"/>
</dbReference>
<dbReference type="EMBL" id="CP029353">
    <property type="protein sequence ID" value="AWK86306.1"/>
    <property type="molecule type" value="Genomic_DNA"/>
</dbReference>
<dbReference type="AlphaFoldDB" id="A0A2S2CPA1"/>
<dbReference type="OrthoDB" id="9807125at2"/>
<keyword evidence="5" id="KW-1185">Reference proteome</keyword>
<dbReference type="InterPro" id="IPR000644">
    <property type="entry name" value="CBS_dom"/>
</dbReference>
<gene>
    <name evidence="4" type="ORF">DEW08_08670</name>
</gene>
<dbReference type="Gene3D" id="3.10.580.10">
    <property type="entry name" value="CBS-domain"/>
    <property type="match status" value="1"/>
</dbReference>
<sequence length="152" mass="16760">MPTRKLIPDVVKQQDLTTLPPDATVRDAAILMAEKRIGAVLVTEGRRLTGIFTERDLTARVVAAGRDPAATRLGEVMTRGPDTLEPSATAFSAMELMDRHNYRHLPVVDRDEVVGIVSIRDLSAVVRAHLEEELRDREAFIFGSHYSVGATL</sequence>
<evidence type="ECO:0000256" key="2">
    <source>
        <dbReference type="PROSITE-ProRule" id="PRU00703"/>
    </source>
</evidence>
<dbReference type="InterPro" id="IPR051257">
    <property type="entry name" value="Diverse_CBS-Domain"/>
</dbReference>
<feature type="domain" description="CBS" evidence="3">
    <location>
        <begin position="10"/>
        <end position="68"/>
    </location>
</feature>
<organism evidence="4 5">
    <name type="scientific">Azospirillum thermophilum</name>
    <dbReference type="NCBI Taxonomy" id="2202148"/>
    <lineage>
        <taxon>Bacteria</taxon>
        <taxon>Pseudomonadati</taxon>
        <taxon>Pseudomonadota</taxon>
        <taxon>Alphaproteobacteria</taxon>
        <taxon>Rhodospirillales</taxon>
        <taxon>Azospirillaceae</taxon>
        <taxon>Azospirillum</taxon>
    </lineage>
</organism>
<reference evidence="5" key="1">
    <citation type="submission" date="2018-05" db="EMBL/GenBank/DDBJ databases">
        <title>Azospirillum thermophila sp. nov., a novel isolated from hot spring.</title>
        <authorList>
            <person name="Zhao Z."/>
        </authorList>
    </citation>
    <scope>NUCLEOTIDE SEQUENCE [LARGE SCALE GENOMIC DNA]</scope>
    <source>
        <strain evidence="5">CFH 70021</strain>
    </source>
</reference>
<dbReference type="RefSeq" id="WP_109326253.1">
    <property type="nucleotide sequence ID" value="NZ_CP029353.1"/>
</dbReference>
<feature type="domain" description="CBS" evidence="3">
    <location>
        <begin position="77"/>
        <end position="132"/>
    </location>
</feature>